<dbReference type="RefSeq" id="WP_119912150.1">
    <property type="nucleotide sequence ID" value="NZ_QZCH01000032.1"/>
</dbReference>
<comment type="function">
    <text evidence="7">Catalyzes the formation of 4-diphosphocytidyl-2-C-methyl-D-erythritol from CTP and 2-C-methyl-D-erythritol 4-phosphate (MEP).</text>
</comment>
<keyword evidence="9" id="KW-1185">Reference proteome</keyword>
<comment type="similarity">
    <text evidence="3 7">Belongs to the IspD/TarI cytidylyltransferase family. IspD subfamily.</text>
</comment>
<dbReference type="InterPro" id="IPR029044">
    <property type="entry name" value="Nucleotide-diphossugar_trans"/>
</dbReference>
<dbReference type="PANTHER" id="PTHR32125:SF4">
    <property type="entry name" value="2-C-METHYL-D-ERYTHRITOL 4-PHOSPHATE CYTIDYLYLTRANSFERASE, CHLOROPLASTIC"/>
    <property type="match status" value="1"/>
</dbReference>
<dbReference type="Proteomes" id="UP000283255">
    <property type="component" value="Unassembled WGS sequence"/>
</dbReference>
<dbReference type="AlphaFoldDB" id="A0A418YAK5"/>
<reference evidence="8 9" key="2">
    <citation type="submission" date="2019-01" db="EMBL/GenBank/DDBJ databases">
        <title>Motilimonas pumilus sp. nov., isolated from the gut of sea cucumber (Apostichopus japonicus).</title>
        <authorList>
            <person name="Wang F.-Q."/>
            <person name="Ren L.-H."/>
            <person name="Lin Y.-W."/>
            <person name="Sun G.-H."/>
            <person name="Du Z.-J."/>
            <person name="Zhao J.-X."/>
            <person name="Liu X.-J."/>
            <person name="Liu L.-J."/>
        </authorList>
    </citation>
    <scope>NUCLEOTIDE SEQUENCE [LARGE SCALE GENOMIC DNA]</scope>
    <source>
        <strain evidence="8 9">PLHSC7-2</strain>
    </source>
</reference>
<dbReference type="EMBL" id="QZCH01000032">
    <property type="protein sequence ID" value="RJG39990.1"/>
    <property type="molecule type" value="Genomic_DNA"/>
</dbReference>
<evidence type="ECO:0000256" key="1">
    <source>
        <dbReference type="ARBA" id="ARBA00001282"/>
    </source>
</evidence>
<dbReference type="Pfam" id="PF01128">
    <property type="entry name" value="IspD"/>
    <property type="match status" value="1"/>
</dbReference>
<comment type="caution">
    <text evidence="8">The sequence shown here is derived from an EMBL/GenBank/DDBJ whole genome shotgun (WGS) entry which is preliminary data.</text>
</comment>
<dbReference type="OrthoDB" id="9806837at2"/>
<dbReference type="SUPFAM" id="SSF53448">
    <property type="entry name" value="Nucleotide-diphospho-sugar transferases"/>
    <property type="match status" value="1"/>
</dbReference>
<keyword evidence="5 7" id="KW-0548">Nucleotidyltransferase</keyword>
<dbReference type="PROSITE" id="PS01295">
    <property type="entry name" value="ISPD"/>
    <property type="match status" value="1"/>
</dbReference>
<dbReference type="UniPathway" id="UPA00056">
    <property type="reaction ID" value="UER00093"/>
</dbReference>
<protein>
    <recommendedName>
        <fullName evidence="7">2-C-methyl-D-erythritol 4-phosphate cytidylyltransferase</fullName>
        <ecNumber evidence="7">2.7.7.60</ecNumber>
    </recommendedName>
    <alternativeName>
        <fullName evidence="7">4-diphosphocytidyl-2C-methyl-D-erythritol synthase</fullName>
    </alternativeName>
    <alternativeName>
        <fullName evidence="7">MEP cytidylyltransferase</fullName>
        <shortName evidence="7">MCT</shortName>
    </alternativeName>
</protein>
<evidence type="ECO:0000256" key="7">
    <source>
        <dbReference type="HAMAP-Rule" id="MF_00108"/>
    </source>
</evidence>
<feature type="site" description="Transition state stabilizer" evidence="7">
    <location>
        <position position="18"/>
    </location>
</feature>
<dbReference type="GO" id="GO:0050518">
    <property type="term" value="F:2-C-methyl-D-erythritol 4-phosphate cytidylyltransferase activity"/>
    <property type="evidence" value="ECO:0007669"/>
    <property type="project" value="UniProtKB-UniRule"/>
</dbReference>
<evidence type="ECO:0000313" key="8">
    <source>
        <dbReference type="EMBL" id="RJG39990.1"/>
    </source>
</evidence>
<dbReference type="InterPro" id="IPR018294">
    <property type="entry name" value="ISPD_synthase_CS"/>
</dbReference>
<dbReference type="Gene3D" id="3.90.550.10">
    <property type="entry name" value="Spore Coat Polysaccharide Biosynthesis Protein SpsA, Chain A"/>
    <property type="match status" value="1"/>
</dbReference>
<evidence type="ECO:0000256" key="4">
    <source>
        <dbReference type="ARBA" id="ARBA00022679"/>
    </source>
</evidence>
<dbReference type="HAMAP" id="MF_00108">
    <property type="entry name" value="IspD"/>
    <property type="match status" value="1"/>
</dbReference>
<name>A0A418YAK5_9GAMM</name>
<dbReference type="NCBIfam" id="TIGR00453">
    <property type="entry name" value="ispD"/>
    <property type="match status" value="1"/>
</dbReference>
<dbReference type="PANTHER" id="PTHR32125">
    <property type="entry name" value="2-C-METHYL-D-ERYTHRITOL 4-PHOSPHATE CYTIDYLYLTRANSFERASE, CHLOROPLASTIC"/>
    <property type="match status" value="1"/>
</dbReference>
<evidence type="ECO:0000256" key="6">
    <source>
        <dbReference type="ARBA" id="ARBA00023229"/>
    </source>
</evidence>
<feature type="site" description="Positions MEP for the nucleophilic attack" evidence="7">
    <location>
        <position position="209"/>
    </location>
</feature>
<comment type="catalytic activity">
    <reaction evidence="1 7">
        <text>2-C-methyl-D-erythritol 4-phosphate + CTP + H(+) = 4-CDP-2-C-methyl-D-erythritol + diphosphate</text>
        <dbReference type="Rhea" id="RHEA:13429"/>
        <dbReference type="ChEBI" id="CHEBI:15378"/>
        <dbReference type="ChEBI" id="CHEBI:33019"/>
        <dbReference type="ChEBI" id="CHEBI:37563"/>
        <dbReference type="ChEBI" id="CHEBI:57823"/>
        <dbReference type="ChEBI" id="CHEBI:58262"/>
        <dbReference type="EC" id="2.7.7.60"/>
    </reaction>
</comment>
<accession>A0A418YAK5</accession>
<evidence type="ECO:0000256" key="2">
    <source>
        <dbReference type="ARBA" id="ARBA00004787"/>
    </source>
</evidence>
<dbReference type="InterPro" id="IPR034683">
    <property type="entry name" value="IspD/TarI"/>
</dbReference>
<keyword evidence="6 7" id="KW-0414">Isoprene biosynthesis</keyword>
<gene>
    <name evidence="7" type="primary">ispD</name>
    <name evidence="8" type="ORF">D1Z90_17805</name>
</gene>
<dbReference type="InterPro" id="IPR001228">
    <property type="entry name" value="IspD"/>
</dbReference>
<feature type="site" description="Transition state stabilizer" evidence="7">
    <location>
        <position position="25"/>
    </location>
</feature>
<dbReference type="EC" id="2.7.7.60" evidence="7"/>
<feature type="site" description="Positions MEP for the nucleophilic attack" evidence="7">
    <location>
        <position position="153"/>
    </location>
</feature>
<reference evidence="8 9" key="1">
    <citation type="submission" date="2018-09" db="EMBL/GenBank/DDBJ databases">
        <authorList>
            <person name="Wang F."/>
        </authorList>
    </citation>
    <scope>NUCLEOTIDE SEQUENCE [LARGE SCALE GENOMIC DNA]</scope>
    <source>
        <strain evidence="8 9">PLHSC7-2</strain>
    </source>
</reference>
<dbReference type="GO" id="GO:0019288">
    <property type="term" value="P:isopentenyl diphosphate biosynthetic process, methylerythritol 4-phosphate pathway"/>
    <property type="evidence" value="ECO:0007669"/>
    <property type="project" value="UniProtKB-UniRule"/>
</dbReference>
<keyword evidence="4 7" id="KW-0808">Transferase</keyword>
<dbReference type="FunFam" id="3.90.550.10:FF:000003">
    <property type="entry name" value="2-C-methyl-D-erythritol 4-phosphate cytidylyltransferase"/>
    <property type="match status" value="1"/>
</dbReference>
<comment type="pathway">
    <text evidence="2 7">Isoprenoid biosynthesis; isopentenyl diphosphate biosynthesis via DXP pathway; isopentenyl diphosphate from 1-deoxy-D-xylulose 5-phosphate: step 2/6.</text>
</comment>
<evidence type="ECO:0000313" key="9">
    <source>
        <dbReference type="Proteomes" id="UP000283255"/>
    </source>
</evidence>
<sequence>MSKPSFSAVVPAAGIGSRMQSALPKQYLSLNGKAVIEHSLKPLLDHDDITHVVVVLSKDDTYFSQLAVACHPKIVLATGGKERVHSVLAGLTQVNTEWVLVHDAARPCLTRDDIDALLQHAKHIGTGAILATLVRDTMKRGNDNGTIAATVCRENLWHALTPQMFLRQQLQQAITQALQQGVSVTDEASAMEASGYQPQLIDGRSDNIKVTRPEDMLLAELYLSQQQN</sequence>
<proteinExistence type="inferred from homology"/>
<dbReference type="InterPro" id="IPR050088">
    <property type="entry name" value="IspD/TarI_cytidylyltransf_bact"/>
</dbReference>
<dbReference type="CDD" id="cd02516">
    <property type="entry name" value="CDP-ME_synthetase"/>
    <property type="match status" value="1"/>
</dbReference>
<evidence type="ECO:0000256" key="5">
    <source>
        <dbReference type="ARBA" id="ARBA00022695"/>
    </source>
</evidence>
<evidence type="ECO:0000256" key="3">
    <source>
        <dbReference type="ARBA" id="ARBA00009789"/>
    </source>
</evidence>
<organism evidence="8 9">
    <name type="scientific">Motilimonas pumila</name>
    <dbReference type="NCBI Taxonomy" id="2303987"/>
    <lineage>
        <taxon>Bacteria</taxon>
        <taxon>Pseudomonadati</taxon>
        <taxon>Pseudomonadota</taxon>
        <taxon>Gammaproteobacteria</taxon>
        <taxon>Alteromonadales</taxon>
        <taxon>Alteromonadales genera incertae sedis</taxon>
        <taxon>Motilimonas</taxon>
    </lineage>
</organism>